<dbReference type="PROSITE" id="PS50889">
    <property type="entry name" value="S4"/>
    <property type="match status" value="1"/>
</dbReference>
<evidence type="ECO:0000313" key="8">
    <source>
        <dbReference type="Proteomes" id="UP000664161"/>
    </source>
</evidence>
<keyword evidence="8" id="KW-1185">Reference proteome</keyword>
<dbReference type="AlphaFoldDB" id="A0AAW4ITF0"/>
<sequence>MSKHNKNHNQPSHSQSGIARMRIDKWLWAARFYRTRTLAKEAIESGRVHYAGSRVKTSKEIAVGDELQIRQGSATAMTEKTVIVEALSAQRGNASTAQMLYSETEESEKRRAYYAEQRKLANLARPDNKPNKKERRDLQRFKNKQHS</sequence>
<evidence type="ECO:0000256" key="3">
    <source>
        <dbReference type="ARBA" id="ARBA00023125"/>
    </source>
</evidence>
<dbReference type="InterPro" id="IPR002942">
    <property type="entry name" value="S4_RNA-bd"/>
</dbReference>
<comment type="similarity">
    <text evidence="1 4">Belongs to the HSP15 family.</text>
</comment>
<keyword evidence="3 4" id="KW-0238">DNA-binding</keyword>
<proteinExistence type="inferred from homology"/>
<evidence type="ECO:0000259" key="6">
    <source>
        <dbReference type="SMART" id="SM00363"/>
    </source>
</evidence>
<dbReference type="Pfam" id="PF01479">
    <property type="entry name" value="S4"/>
    <property type="match status" value="1"/>
</dbReference>
<comment type="caution">
    <text evidence="7">The sequence shown here is derived from an EMBL/GenBank/DDBJ whole genome shotgun (WGS) entry which is preliminary data.</text>
</comment>
<dbReference type="SMART" id="SM00363">
    <property type="entry name" value="S4"/>
    <property type="match status" value="1"/>
</dbReference>
<dbReference type="InterPro" id="IPR025708">
    <property type="entry name" value="HSP15"/>
</dbReference>
<dbReference type="EMBL" id="JAGBKN010000005">
    <property type="protein sequence ID" value="MBO1516449.1"/>
    <property type="molecule type" value="Genomic_DNA"/>
</dbReference>
<reference evidence="7 8" key="1">
    <citation type="submission" date="2021-03" db="EMBL/GenBank/DDBJ databases">
        <authorList>
            <person name="Shang D.-D."/>
            <person name="Du Z.-J."/>
            <person name="Chen G.-J."/>
        </authorList>
    </citation>
    <scope>NUCLEOTIDE SEQUENCE [LARGE SCALE GENOMIC DNA]</scope>
    <source>
        <strain evidence="7 8">F2608</strain>
    </source>
</reference>
<evidence type="ECO:0000313" key="7">
    <source>
        <dbReference type="EMBL" id="MBO1516449.1"/>
    </source>
</evidence>
<dbReference type="InterPro" id="IPR036986">
    <property type="entry name" value="S4_RNA-bd_sf"/>
</dbReference>
<dbReference type="Gene3D" id="3.10.290.10">
    <property type="entry name" value="RNA-binding S4 domain"/>
    <property type="match status" value="1"/>
</dbReference>
<dbReference type="SUPFAM" id="SSF55174">
    <property type="entry name" value="Alpha-L RNA-binding motif"/>
    <property type="match status" value="1"/>
</dbReference>
<feature type="compositionally biased region" description="Basic and acidic residues" evidence="5">
    <location>
        <begin position="126"/>
        <end position="140"/>
    </location>
</feature>
<dbReference type="Proteomes" id="UP000664161">
    <property type="component" value="Unassembled WGS sequence"/>
</dbReference>
<dbReference type="GO" id="GO:0003677">
    <property type="term" value="F:DNA binding"/>
    <property type="evidence" value="ECO:0007669"/>
    <property type="project" value="UniProtKB-KW"/>
</dbReference>
<dbReference type="GO" id="GO:0034605">
    <property type="term" value="P:cellular response to heat"/>
    <property type="evidence" value="ECO:0007669"/>
    <property type="project" value="InterPro"/>
</dbReference>
<feature type="domain" description="RNA-binding S4" evidence="6">
    <location>
        <begin position="21"/>
        <end position="88"/>
    </location>
</feature>
<evidence type="ECO:0000256" key="1">
    <source>
        <dbReference type="ARBA" id="ARBA00008396"/>
    </source>
</evidence>
<keyword evidence="2 4" id="KW-0694">RNA-binding</keyword>
<evidence type="ECO:0000256" key="2">
    <source>
        <dbReference type="ARBA" id="ARBA00022884"/>
    </source>
</evidence>
<dbReference type="CDD" id="cd00165">
    <property type="entry name" value="S4"/>
    <property type="match status" value="1"/>
</dbReference>
<feature type="region of interest" description="Disordered" evidence="5">
    <location>
        <begin position="118"/>
        <end position="147"/>
    </location>
</feature>
<accession>A0AAW4ITF0</accession>
<dbReference type="PIRSF" id="PIRSF016821">
    <property type="entry name" value="HSP15"/>
    <property type="match status" value="1"/>
</dbReference>
<gene>
    <name evidence="7" type="ORF">J3491_03755</name>
</gene>
<evidence type="ECO:0000256" key="5">
    <source>
        <dbReference type="SAM" id="MobiDB-lite"/>
    </source>
</evidence>
<dbReference type="GO" id="GO:0003727">
    <property type="term" value="F:single-stranded RNA binding"/>
    <property type="evidence" value="ECO:0007669"/>
    <property type="project" value="InterPro"/>
</dbReference>
<dbReference type="GO" id="GO:0043023">
    <property type="term" value="F:ribosomal large subunit binding"/>
    <property type="evidence" value="ECO:0007669"/>
    <property type="project" value="InterPro"/>
</dbReference>
<organism evidence="7 8">
    <name type="scientific">Psychrobacter halodurans</name>
    <dbReference type="NCBI Taxonomy" id="2818439"/>
    <lineage>
        <taxon>Bacteria</taxon>
        <taxon>Pseudomonadati</taxon>
        <taxon>Pseudomonadota</taxon>
        <taxon>Gammaproteobacteria</taxon>
        <taxon>Moraxellales</taxon>
        <taxon>Moraxellaceae</taxon>
        <taxon>Psychrobacter</taxon>
    </lineage>
</organism>
<protein>
    <recommendedName>
        <fullName evidence="4">Heat shock protein 15</fullName>
    </recommendedName>
</protein>
<evidence type="ECO:0000256" key="4">
    <source>
        <dbReference type="PIRNR" id="PIRNR016821"/>
    </source>
</evidence>
<name>A0AAW4ITF0_9GAMM</name>
<dbReference type="RefSeq" id="WP_075100930.1">
    <property type="nucleotide sequence ID" value="NZ_JAGBKN010000005.1"/>
</dbReference>